<dbReference type="GO" id="GO:0003700">
    <property type="term" value="F:DNA-binding transcription factor activity"/>
    <property type="evidence" value="ECO:0007669"/>
    <property type="project" value="InterPro"/>
</dbReference>
<dbReference type="Proteomes" id="UP001336250">
    <property type="component" value="Unassembled WGS sequence"/>
</dbReference>
<dbReference type="PANTHER" id="PTHR30537">
    <property type="entry name" value="HTH-TYPE TRANSCRIPTIONAL REGULATOR"/>
    <property type="match status" value="1"/>
</dbReference>
<reference evidence="6 7" key="1">
    <citation type="submission" date="2024-02" db="EMBL/GenBank/DDBJ databases">
        <title>Genome sequence of Aquincola sp. MAHUQ-54.</title>
        <authorList>
            <person name="Huq M.A."/>
        </authorList>
    </citation>
    <scope>NUCLEOTIDE SEQUENCE [LARGE SCALE GENOMIC DNA]</scope>
    <source>
        <strain evidence="6 7">MAHUQ-54</strain>
    </source>
</reference>
<protein>
    <submittedName>
        <fullName evidence="6">LysR family transcriptional regulator</fullName>
    </submittedName>
</protein>
<evidence type="ECO:0000256" key="2">
    <source>
        <dbReference type="ARBA" id="ARBA00023015"/>
    </source>
</evidence>
<sequence>MDIEALRTFVEVADAGGVSPAAVRLGVAKSIVSRRLVRLEAELGVQLLTRSTRGAALTEAGATFRDHAARVCAEVDAARNAILPAGELRGRLRVAVPLSFGPSHFAPMLAEMARRHPRLQIQTCYSDRFVDLIAEGYDCAIRVGYLQDSSLVARRIVPLHGKLVASPAYVHAHGSPDTPEALAAHQALMQGTEAWQLMDGDKIVTVRPQGRFKADNGTALLAAAVAGLGIAYLPDWLTDPHVASGALVPVMPRHPPPPAGVYVIRPPSQHPERKVRVLIELLIEQCDRFSRPAGGAPA</sequence>
<dbReference type="PANTHER" id="PTHR30537:SF5">
    <property type="entry name" value="HTH-TYPE TRANSCRIPTIONAL ACTIVATOR TTDR-RELATED"/>
    <property type="match status" value="1"/>
</dbReference>
<keyword evidence="4" id="KW-0804">Transcription</keyword>
<organism evidence="6 7">
    <name type="scientific">Aquincola agrisoli</name>
    <dbReference type="NCBI Taxonomy" id="3119538"/>
    <lineage>
        <taxon>Bacteria</taxon>
        <taxon>Pseudomonadati</taxon>
        <taxon>Pseudomonadota</taxon>
        <taxon>Betaproteobacteria</taxon>
        <taxon>Burkholderiales</taxon>
        <taxon>Sphaerotilaceae</taxon>
        <taxon>Aquincola</taxon>
    </lineage>
</organism>
<dbReference type="FunFam" id="1.10.10.10:FF:000001">
    <property type="entry name" value="LysR family transcriptional regulator"/>
    <property type="match status" value="1"/>
</dbReference>
<dbReference type="Gene3D" id="1.10.10.10">
    <property type="entry name" value="Winged helix-like DNA-binding domain superfamily/Winged helix DNA-binding domain"/>
    <property type="match status" value="1"/>
</dbReference>
<feature type="domain" description="HTH lysR-type" evidence="5">
    <location>
        <begin position="1"/>
        <end position="58"/>
    </location>
</feature>
<dbReference type="EMBL" id="JAZIBG010000037">
    <property type="protein sequence ID" value="MEF7616185.1"/>
    <property type="molecule type" value="Genomic_DNA"/>
</dbReference>
<keyword evidence="3" id="KW-0238">DNA-binding</keyword>
<dbReference type="Gene3D" id="3.40.190.290">
    <property type="match status" value="1"/>
</dbReference>
<dbReference type="InterPro" id="IPR005119">
    <property type="entry name" value="LysR_subst-bd"/>
</dbReference>
<dbReference type="InterPro" id="IPR058163">
    <property type="entry name" value="LysR-type_TF_proteobact-type"/>
</dbReference>
<dbReference type="AlphaFoldDB" id="A0AAW9QG33"/>
<evidence type="ECO:0000256" key="4">
    <source>
        <dbReference type="ARBA" id="ARBA00023163"/>
    </source>
</evidence>
<gene>
    <name evidence="6" type="ORF">V4F39_19885</name>
</gene>
<evidence type="ECO:0000256" key="3">
    <source>
        <dbReference type="ARBA" id="ARBA00023125"/>
    </source>
</evidence>
<accession>A0AAW9QG33</accession>
<comment type="similarity">
    <text evidence="1">Belongs to the LysR transcriptional regulatory family.</text>
</comment>
<name>A0AAW9QG33_9BURK</name>
<dbReference type="Pfam" id="PF00126">
    <property type="entry name" value="HTH_1"/>
    <property type="match status" value="1"/>
</dbReference>
<proteinExistence type="inferred from homology"/>
<evidence type="ECO:0000313" key="6">
    <source>
        <dbReference type="EMBL" id="MEF7616185.1"/>
    </source>
</evidence>
<keyword evidence="2" id="KW-0805">Transcription regulation</keyword>
<dbReference type="InterPro" id="IPR000847">
    <property type="entry name" value="LysR_HTH_N"/>
</dbReference>
<dbReference type="SUPFAM" id="SSF53850">
    <property type="entry name" value="Periplasmic binding protein-like II"/>
    <property type="match status" value="1"/>
</dbReference>
<dbReference type="InterPro" id="IPR036390">
    <property type="entry name" value="WH_DNA-bd_sf"/>
</dbReference>
<evidence type="ECO:0000256" key="1">
    <source>
        <dbReference type="ARBA" id="ARBA00009437"/>
    </source>
</evidence>
<keyword evidence="7" id="KW-1185">Reference proteome</keyword>
<dbReference type="InterPro" id="IPR036388">
    <property type="entry name" value="WH-like_DNA-bd_sf"/>
</dbReference>
<dbReference type="Pfam" id="PF03466">
    <property type="entry name" value="LysR_substrate"/>
    <property type="match status" value="1"/>
</dbReference>
<evidence type="ECO:0000259" key="5">
    <source>
        <dbReference type="PROSITE" id="PS50931"/>
    </source>
</evidence>
<dbReference type="CDD" id="cd08422">
    <property type="entry name" value="PBP2_CrgA_like"/>
    <property type="match status" value="1"/>
</dbReference>
<dbReference type="PROSITE" id="PS50931">
    <property type="entry name" value="HTH_LYSR"/>
    <property type="match status" value="1"/>
</dbReference>
<dbReference type="GO" id="GO:0043565">
    <property type="term" value="F:sequence-specific DNA binding"/>
    <property type="evidence" value="ECO:0007669"/>
    <property type="project" value="TreeGrafter"/>
</dbReference>
<dbReference type="GO" id="GO:0006351">
    <property type="term" value="P:DNA-templated transcription"/>
    <property type="evidence" value="ECO:0007669"/>
    <property type="project" value="TreeGrafter"/>
</dbReference>
<comment type="caution">
    <text evidence="6">The sequence shown here is derived from an EMBL/GenBank/DDBJ whole genome shotgun (WGS) entry which is preliminary data.</text>
</comment>
<evidence type="ECO:0000313" key="7">
    <source>
        <dbReference type="Proteomes" id="UP001336250"/>
    </source>
</evidence>
<dbReference type="SUPFAM" id="SSF46785">
    <property type="entry name" value="Winged helix' DNA-binding domain"/>
    <property type="match status" value="1"/>
</dbReference>
<dbReference type="RefSeq" id="WP_332291630.1">
    <property type="nucleotide sequence ID" value="NZ_JAZIBG010000037.1"/>
</dbReference>